<accession>A0AAN7KY72</accession>
<dbReference type="AlphaFoldDB" id="A0AAN7KY72"/>
<reference evidence="2 3" key="1">
    <citation type="journal article" date="2023" name="Hortic Res">
        <title>Pangenome of water caltrop reveals structural variations and asymmetric subgenome divergence after allopolyploidization.</title>
        <authorList>
            <person name="Zhang X."/>
            <person name="Chen Y."/>
            <person name="Wang L."/>
            <person name="Yuan Y."/>
            <person name="Fang M."/>
            <person name="Shi L."/>
            <person name="Lu R."/>
            <person name="Comes H.P."/>
            <person name="Ma Y."/>
            <person name="Chen Y."/>
            <person name="Huang G."/>
            <person name="Zhou Y."/>
            <person name="Zheng Z."/>
            <person name="Qiu Y."/>
        </authorList>
    </citation>
    <scope>NUCLEOTIDE SEQUENCE [LARGE SCALE GENOMIC DNA]</scope>
    <source>
        <tissue evidence="2">Roots</tissue>
    </source>
</reference>
<dbReference type="Proteomes" id="UP001345219">
    <property type="component" value="Chromosome 24"/>
</dbReference>
<evidence type="ECO:0000313" key="3">
    <source>
        <dbReference type="Proteomes" id="UP001345219"/>
    </source>
</evidence>
<feature type="region of interest" description="Disordered" evidence="1">
    <location>
        <begin position="105"/>
        <end position="132"/>
    </location>
</feature>
<dbReference type="PANTHER" id="PTHR36048">
    <property type="entry name" value="RIBOSOME MATURATION FACTOR"/>
    <property type="match status" value="1"/>
</dbReference>
<keyword evidence="3" id="KW-1185">Reference proteome</keyword>
<protein>
    <submittedName>
        <fullName evidence="2">Uncharacterized protein</fullName>
    </submittedName>
</protein>
<organism evidence="2 3">
    <name type="scientific">Trapa incisa</name>
    <dbReference type="NCBI Taxonomy" id="236973"/>
    <lineage>
        <taxon>Eukaryota</taxon>
        <taxon>Viridiplantae</taxon>
        <taxon>Streptophyta</taxon>
        <taxon>Embryophyta</taxon>
        <taxon>Tracheophyta</taxon>
        <taxon>Spermatophyta</taxon>
        <taxon>Magnoliopsida</taxon>
        <taxon>eudicotyledons</taxon>
        <taxon>Gunneridae</taxon>
        <taxon>Pentapetalae</taxon>
        <taxon>rosids</taxon>
        <taxon>malvids</taxon>
        <taxon>Myrtales</taxon>
        <taxon>Lythraceae</taxon>
        <taxon>Trapa</taxon>
    </lineage>
</organism>
<proteinExistence type="predicted"/>
<sequence>METAIQPMSREAIAAAEKKLDMALDDIIKMSKRAASRVKRSRASIKNHRDFSNVARGKSSKLGGFMYSRGLLRQGTLARKRSNIRGNHFQLATQAAGKAFAAPFSGKASKNHRGANSNKSRSGPRVGQGATDGGIRIKETLLLQGGEYAIPSWRPKTLDSLFANLKEQRVKAQSRHNSKSVQHNTTISAFTRGIPPWSRARFTQ</sequence>
<evidence type="ECO:0000313" key="2">
    <source>
        <dbReference type="EMBL" id="KAK4771441.1"/>
    </source>
</evidence>
<name>A0AAN7KY72_9MYRT</name>
<dbReference type="PANTHER" id="PTHR36048:SF1">
    <property type="entry name" value="RIBOSOME MATURATION FACTOR"/>
    <property type="match status" value="1"/>
</dbReference>
<comment type="caution">
    <text evidence="2">The sequence shown here is derived from an EMBL/GenBank/DDBJ whole genome shotgun (WGS) entry which is preliminary data.</text>
</comment>
<gene>
    <name evidence="2" type="ORF">SAY87_031973</name>
</gene>
<evidence type="ECO:0000256" key="1">
    <source>
        <dbReference type="SAM" id="MobiDB-lite"/>
    </source>
</evidence>
<dbReference type="EMBL" id="JAXIOK010000005">
    <property type="protein sequence ID" value="KAK4771441.1"/>
    <property type="molecule type" value="Genomic_DNA"/>
</dbReference>